<evidence type="ECO:0000256" key="6">
    <source>
        <dbReference type="HAMAP-Rule" id="MF_01844"/>
    </source>
</evidence>
<dbReference type="Pfam" id="PF13462">
    <property type="entry name" value="Thioredoxin_4"/>
    <property type="match status" value="1"/>
</dbReference>
<feature type="transmembrane region" description="Helical" evidence="6">
    <location>
        <begin position="477"/>
        <end position="501"/>
    </location>
</feature>
<keyword evidence="4 6" id="KW-1133">Transmembrane helix</keyword>
<dbReference type="EMBL" id="LMTR01000058">
    <property type="protein sequence ID" value="KWT68372.1"/>
    <property type="molecule type" value="Genomic_DNA"/>
</dbReference>
<dbReference type="GO" id="GO:0005886">
    <property type="term" value="C:plasma membrane"/>
    <property type="evidence" value="ECO:0007669"/>
    <property type="project" value="UniProtKB-SubCell"/>
</dbReference>
<organism evidence="8 9">
    <name type="scientific">Hyphomicrobium sulfonivorans</name>
    <dbReference type="NCBI Taxonomy" id="121290"/>
    <lineage>
        <taxon>Bacteria</taxon>
        <taxon>Pseudomonadati</taxon>
        <taxon>Pseudomonadota</taxon>
        <taxon>Alphaproteobacteria</taxon>
        <taxon>Hyphomicrobiales</taxon>
        <taxon>Hyphomicrobiaceae</taxon>
        <taxon>Hyphomicrobium</taxon>
    </lineage>
</organism>
<dbReference type="GO" id="GO:0015385">
    <property type="term" value="F:sodium:proton antiporter activity"/>
    <property type="evidence" value="ECO:0007669"/>
    <property type="project" value="UniProtKB-UniRule"/>
</dbReference>
<dbReference type="InterPro" id="IPR004670">
    <property type="entry name" value="NhaA"/>
</dbReference>
<proteinExistence type="inferred from homology"/>
<evidence type="ECO:0000256" key="2">
    <source>
        <dbReference type="ARBA" id="ARBA00022475"/>
    </source>
</evidence>
<keyword evidence="6" id="KW-0050">Antiport</keyword>
<keyword evidence="6" id="KW-0915">Sodium</keyword>
<feature type="transmembrane region" description="Helical" evidence="6">
    <location>
        <begin position="328"/>
        <end position="346"/>
    </location>
</feature>
<feature type="transmembrane region" description="Helical" evidence="6">
    <location>
        <begin position="355"/>
        <end position="384"/>
    </location>
</feature>
<evidence type="ECO:0000256" key="1">
    <source>
        <dbReference type="ARBA" id="ARBA00004429"/>
    </source>
</evidence>
<keyword evidence="9" id="KW-1185">Reference proteome</keyword>
<dbReference type="PATRIC" id="fig|121290.4.peg.145"/>
<feature type="transmembrane region" description="Helical" evidence="6">
    <location>
        <begin position="301"/>
        <end position="322"/>
    </location>
</feature>
<dbReference type="AlphaFoldDB" id="A0A109BI08"/>
<comment type="similarity">
    <text evidence="6">Belongs to the NhaA Na(+)/H(+) (TC 2.A.33) antiporter family.</text>
</comment>
<dbReference type="Gene3D" id="3.40.30.10">
    <property type="entry name" value="Glutaredoxin"/>
    <property type="match status" value="1"/>
</dbReference>
<keyword evidence="6" id="KW-0813">Transport</keyword>
<dbReference type="InterPro" id="IPR023171">
    <property type="entry name" value="Na/H_antiporter_dom_sf"/>
</dbReference>
<dbReference type="PANTHER" id="PTHR30341:SF0">
    <property type="entry name" value="NA(+)_H(+) ANTIPORTER NHAA"/>
    <property type="match status" value="1"/>
</dbReference>
<feature type="transmembrane region" description="Helical" evidence="6">
    <location>
        <begin position="165"/>
        <end position="190"/>
    </location>
</feature>
<evidence type="ECO:0000256" key="4">
    <source>
        <dbReference type="ARBA" id="ARBA00022989"/>
    </source>
</evidence>
<feature type="transmembrane region" description="Helical" evidence="6">
    <location>
        <begin position="546"/>
        <end position="567"/>
    </location>
</feature>
<dbReference type="Gene3D" id="1.20.1530.10">
    <property type="entry name" value="Na+/H+ antiporter like domain"/>
    <property type="match status" value="1"/>
</dbReference>
<evidence type="ECO:0000313" key="8">
    <source>
        <dbReference type="EMBL" id="KWT68372.1"/>
    </source>
</evidence>
<gene>
    <name evidence="6" type="primary">nhaA</name>
    <name evidence="8" type="ORF">APY04_1822</name>
</gene>
<dbReference type="Pfam" id="PF06965">
    <property type="entry name" value="Na_H_antiport_1"/>
    <property type="match status" value="1"/>
</dbReference>
<feature type="transmembrane region" description="Helical" evidence="6">
    <location>
        <begin position="450"/>
        <end position="470"/>
    </location>
</feature>
<keyword evidence="6" id="KW-0406">Ion transport</keyword>
<dbReference type="Proteomes" id="UP000059074">
    <property type="component" value="Unassembled WGS sequence"/>
</dbReference>
<dbReference type="NCBIfam" id="TIGR00773">
    <property type="entry name" value="NhaA"/>
    <property type="match status" value="1"/>
</dbReference>
<feature type="transmembrane region" description="Helical" evidence="6">
    <location>
        <begin position="513"/>
        <end position="534"/>
    </location>
</feature>
<keyword evidence="2 6" id="KW-1003">Cell membrane</keyword>
<dbReference type="STRING" id="121290.APY04_1822"/>
<sequence>MEYGSYACPSCRAANERVAEARDEFGQRLRYVFRHRPLRNNDLARRAAELVEMAPDDDSFWRAHVTLMTRSDVLTEQDIIAVAQDLGVDVSEPETLHPARARVEADERSAAASGVLITPTFFINRRRYDGAWDESSFSDAMRGTLGHRVRSAAVDFASWGPSAGILLLLATVLAIVLTNSVWATSFEAFWHQHLGFTLGPLSFDMSLRHWVNDGLLTVFFLVVGLEIKREFTVGQLADVKAAALPIAAAIGGMAVPALLYMLVLPTGPWAHGWGIPMATDTAFAIALIVMMGSRVPVELRIFLTAAAIVDDIGAIIVVAIFYSSAIQWMYLLGAVGVLIALAALSYSRVYRLAPYLLLGIVLWAFVHAGGLHATLAGVLLALFIPTRPPANLKALTAQFSSIVAEEARHGSEVLHHGPSLPAIRAIDAIYDRIQSPADRLLRHAGAESSYIILPLFALANAGVPLSLGVIENHEPLMLAIIVGLVIGKPFGLLLASLLAVACKLAIKPAAYSWRQLAGAGAMAGIGFTMSLFIAGQSFPQASDFAAAKIAVFVASIASAVIGVALLWGARAPVVADQAERIDDENAAVSSASAA</sequence>
<reference evidence="8 9" key="1">
    <citation type="submission" date="2015-10" db="EMBL/GenBank/DDBJ databases">
        <title>Transcriptomic analysis of a linuron degrading triple-species bacterial consortium.</title>
        <authorList>
            <person name="Albers P."/>
        </authorList>
    </citation>
    <scope>NUCLEOTIDE SEQUENCE [LARGE SCALE GENOMIC DNA]</scope>
    <source>
        <strain evidence="8 9">WDL6</strain>
    </source>
</reference>
<keyword evidence="5 6" id="KW-0472">Membrane</keyword>
<feature type="transmembrane region" description="Helical" evidence="6">
    <location>
        <begin position="269"/>
        <end position="289"/>
    </location>
</feature>
<evidence type="ECO:0000259" key="7">
    <source>
        <dbReference type="Pfam" id="PF13462"/>
    </source>
</evidence>
<feature type="domain" description="Thioredoxin-like fold" evidence="7">
    <location>
        <begin position="1"/>
        <end position="139"/>
    </location>
</feature>
<evidence type="ECO:0000313" key="9">
    <source>
        <dbReference type="Proteomes" id="UP000059074"/>
    </source>
</evidence>
<feature type="transmembrane region" description="Helical" evidence="6">
    <location>
        <begin position="239"/>
        <end position="263"/>
    </location>
</feature>
<keyword evidence="6" id="KW-0739">Sodium transport</keyword>
<dbReference type="HAMAP" id="MF_01844">
    <property type="entry name" value="NhaA"/>
    <property type="match status" value="1"/>
</dbReference>
<comment type="caution">
    <text evidence="8">The sequence shown here is derived from an EMBL/GenBank/DDBJ whole genome shotgun (WGS) entry which is preliminary data.</text>
</comment>
<comment type="subcellular location">
    <subcellularLocation>
        <location evidence="1">Cell inner membrane</location>
        <topology evidence="1">Multi-pass membrane protein</topology>
    </subcellularLocation>
    <subcellularLocation>
        <location evidence="6">Cell membrane</location>
        <topology evidence="6">Multi-pass membrane protein</topology>
    </subcellularLocation>
</comment>
<evidence type="ECO:0000256" key="3">
    <source>
        <dbReference type="ARBA" id="ARBA00022692"/>
    </source>
</evidence>
<dbReference type="InterPro" id="IPR012336">
    <property type="entry name" value="Thioredoxin-like_fold"/>
</dbReference>
<accession>A0A109BI08</accession>
<dbReference type="GO" id="GO:0006885">
    <property type="term" value="P:regulation of pH"/>
    <property type="evidence" value="ECO:0007669"/>
    <property type="project" value="UniProtKB-UniRule"/>
</dbReference>
<name>A0A109BI08_HYPSL</name>
<comment type="catalytic activity">
    <reaction evidence="6">
        <text>Na(+)(in) + 2 H(+)(out) = Na(+)(out) + 2 H(+)(in)</text>
        <dbReference type="Rhea" id="RHEA:29251"/>
        <dbReference type="ChEBI" id="CHEBI:15378"/>
        <dbReference type="ChEBI" id="CHEBI:29101"/>
    </reaction>
</comment>
<evidence type="ECO:0000256" key="5">
    <source>
        <dbReference type="ARBA" id="ARBA00023136"/>
    </source>
</evidence>
<dbReference type="InterPro" id="IPR036249">
    <property type="entry name" value="Thioredoxin-like_sf"/>
</dbReference>
<dbReference type="PANTHER" id="PTHR30341">
    <property type="entry name" value="SODIUM ION/PROTON ANTIPORTER NHAA-RELATED"/>
    <property type="match status" value="1"/>
</dbReference>
<dbReference type="SUPFAM" id="SSF52833">
    <property type="entry name" value="Thioredoxin-like"/>
    <property type="match status" value="1"/>
</dbReference>
<keyword evidence="3 6" id="KW-0812">Transmembrane</keyword>
<comment type="function">
    <text evidence="6">Na(+)/H(+) antiporter that extrudes sodium in exchange for external protons.</text>
</comment>
<protein>
    <recommendedName>
        <fullName evidence="6">Na(+)/H(+) antiporter NhaA</fullName>
    </recommendedName>
    <alternativeName>
        <fullName evidence="6">Sodium/proton antiporter NhaA</fullName>
    </alternativeName>
</protein>